<keyword evidence="3 13" id="KW-0540">Nuclease</keyword>
<organism evidence="15 16">
    <name type="scientific">Candidatus Jidaibacter acanthamoebae</name>
    <dbReference type="NCBI Taxonomy" id="86105"/>
    <lineage>
        <taxon>Bacteria</taxon>
        <taxon>Pseudomonadati</taxon>
        <taxon>Pseudomonadota</taxon>
        <taxon>Alphaproteobacteria</taxon>
        <taxon>Rickettsiales</taxon>
        <taxon>Candidatus Midichloriaceae</taxon>
        <taxon>Candidatus Jidaibacter</taxon>
    </lineage>
</organism>
<dbReference type="PANTHER" id="PTHR30194">
    <property type="entry name" value="CROSSOVER JUNCTION ENDODEOXYRIBONUCLEASE RUVC"/>
    <property type="match status" value="1"/>
</dbReference>
<keyword evidence="9 13" id="KW-0238">DNA-binding</keyword>
<evidence type="ECO:0000256" key="10">
    <source>
        <dbReference type="ARBA" id="ARBA00023172"/>
    </source>
</evidence>
<keyword evidence="16" id="KW-1185">Reference proteome</keyword>
<dbReference type="Gene3D" id="3.30.420.10">
    <property type="entry name" value="Ribonuclease H-like superfamily/Ribonuclease H"/>
    <property type="match status" value="1"/>
</dbReference>
<keyword evidence="11 13" id="KW-0234">DNA repair</keyword>
<reference evidence="15 16" key="1">
    <citation type="submission" date="2014-11" db="EMBL/GenBank/DDBJ databases">
        <title>A Rickettsiales Symbiont of Amoebae With Ancient Features.</title>
        <authorList>
            <person name="Schulz F."/>
            <person name="Martijn J."/>
            <person name="Wascher F."/>
            <person name="Kostanjsek R."/>
            <person name="Ettema T.J."/>
            <person name="Horn M."/>
        </authorList>
    </citation>
    <scope>NUCLEOTIDE SEQUENCE [LARGE SCALE GENOMIC DNA]</scope>
    <source>
        <strain evidence="15 16">UWC36</strain>
    </source>
</reference>
<dbReference type="GO" id="GO:0009432">
    <property type="term" value="P:SOS response"/>
    <property type="evidence" value="ECO:0007669"/>
    <property type="project" value="UniProtKB-ARBA"/>
</dbReference>
<dbReference type="EC" id="3.1.21.10" evidence="13 14"/>
<comment type="catalytic activity">
    <reaction evidence="12 13">
        <text>Endonucleolytic cleavage at a junction such as a reciprocal single-stranded crossover between two homologous DNA duplexes (Holliday junction).</text>
        <dbReference type="EC" id="3.1.21.10"/>
    </reaction>
</comment>
<feature type="active site" evidence="13">
    <location>
        <position position="141"/>
    </location>
</feature>
<dbReference type="Proteomes" id="UP000031258">
    <property type="component" value="Unassembled WGS sequence"/>
</dbReference>
<evidence type="ECO:0000313" key="16">
    <source>
        <dbReference type="Proteomes" id="UP000031258"/>
    </source>
</evidence>
<dbReference type="GO" id="GO:0006281">
    <property type="term" value="P:DNA repair"/>
    <property type="evidence" value="ECO:0007669"/>
    <property type="project" value="UniProtKB-UniRule"/>
</dbReference>
<dbReference type="GO" id="GO:0006310">
    <property type="term" value="P:DNA recombination"/>
    <property type="evidence" value="ECO:0007669"/>
    <property type="project" value="UniProtKB-UniRule"/>
</dbReference>
<evidence type="ECO:0000256" key="6">
    <source>
        <dbReference type="ARBA" id="ARBA00022763"/>
    </source>
</evidence>
<comment type="subunit">
    <text evidence="13">Homodimer which binds Holliday junction (HJ) DNA. The HJ becomes 2-fold symmetrical on binding to RuvC with unstacked arms; it has a different conformation from HJ DNA in complex with RuvA. In the full resolvosome a probable DNA-RuvA(4)-RuvB(12)-RuvC(2) complex forms which resolves the HJ.</text>
</comment>
<dbReference type="GO" id="GO:0008821">
    <property type="term" value="F:crossover junction DNA endonuclease activity"/>
    <property type="evidence" value="ECO:0007669"/>
    <property type="project" value="UniProtKB-UniRule"/>
</dbReference>
<dbReference type="EMBL" id="JSWE01000036">
    <property type="protein sequence ID" value="KIE06154.1"/>
    <property type="molecule type" value="Genomic_DNA"/>
</dbReference>
<dbReference type="HAMAP" id="MF_00034">
    <property type="entry name" value="RuvC"/>
    <property type="match status" value="1"/>
</dbReference>
<feature type="binding site" evidence="13">
    <location>
        <position position="69"/>
    </location>
    <ligand>
        <name>Mg(2+)</name>
        <dbReference type="ChEBI" id="CHEBI:18420"/>
        <label>2</label>
    </ligand>
</feature>
<gene>
    <name evidence="15" type="primary">ruvC_2</name>
    <name evidence="13" type="synonym">ruvC</name>
    <name evidence="15" type="ORF">NF27_BK00750</name>
</gene>
<dbReference type="FunFam" id="3.30.420.10:FF:000002">
    <property type="entry name" value="Crossover junction endodeoxyribonuclease RuvC"/>
    <property type="match status" value="1"/>
</dbReference>
<feature type="active site" evidence="13">
    <location>
        <position position="69"/>
    </location>
</feature>
<dbReference type="InterPro" id="IPR036397">
    <property type="entry name" value="RNaseH_sf"/>
</dbReference>
<dbReference type="GO" id="GO:0003677">
    <property type="term" value="F:DNA binding"/>
    <property type="evidence" value="ECO:0007669"/>
    <property type="project" value="UniProtKB-KW"/>
</dbReference>
<dbReference type="NCBIfam" id="TIGR00228">
    <property type="entry name" value="ruvC"/>
    <property type="match status" value="1"/>
</dbReference>
<keyword evidence="7 13" id="KW-0378">Hydrolase</keyword>
<evidence type="ECO:0000256" key="4">
    <source>
        <dbReference type="ARBA" id="ARBA00022723"/>
    </source>
</evidence>
<dbReference type="PROSITE" id="PS01321">
    <property type="entry name" value="RUVC"/>
    <property type="match status" value="1"/>
</dbReference>
<evidence type="ECO:0000256" key="9">
    <source>
        <dbReference type="ARBA" id="ARBA00023125"/>
    </source>
</evidence>
<comment type="subcellular location">
    <subcellularLocation>
        <location evidence="13">Cytoplasm</location>
    </subcellularLocation>
</comment>
<keyword evidence="6 13" id="KW-0227">DNA damage</keyword>
<evidence type="ECO:0000256" key="12">
    <source>
        <dbReference type="ARBA" id="ARBA00029354"/>
    </source>
</evidence>
<dbReference type="Pfam" id="PF02075">
    <property type="entry name" value="RuvC"/>
    <property type="match status" value="1"/>
</dbReference>
<feature type="binding site" evidence="13">
    <location>
        <position position="141"/>
    </location>
    <ligand>
        <name>Mg(2+)</name>
        <dbReference type="ChEBI" id="CHEBI:18420"/>
        <label>1</label>
    </ligand>
</feature>
<comment type="function">
    <text evidence="13">The RuvA-RuvB-RuvC complex processes Holliday junction (HJ) DNA during genetic recombination and DNA repair. Endonuclease that resolves HJ intermediates. Cleaves cruciform DNA by making single-stranded nicks across the HJ at symmetrical positions within the homologous arms, yielding a 5'-phosphate and a 3'-hydroxyl group; requires a central core of homology in the junction. The consensus cleavage sequence is 5'-(A/T)TT(C/G)-3'. Cleavage occurs on the 3'-side of the TT dinucleotide at the point of strand exchange. HJ branch migration catalyzed by RuvA-RuvB allows RuvC to scan DNA until it finds its consensus sequence, where it cleaves and resolves the cruciform DNA.</text>
</comment>
<evidence type="ECO:0000256" key="13">
    <source>
        <dbReference type="HAMAP-Rule" id="MF_00034"/>
    </source>
</evidence>
<evidence type="ECO:0000256" key="8">
    <source>
        <dbReference type="ARBA" id="ARBA00022842"/>
    </source>
</evidence>
<evidence type="ECO:0000256" key="1">
    <source>
        <dbReference type="ARBA" id="ARBA00009518"/>
    </source>
</evidence>
<feature type="binding site" evidence="13">
    <location>
        <position position="9"/>
    </location>
    <ligand>
        <name>Mg(2+)</name>
        <dbReference type="ChEBI" id="CHEBI:18420"/>
        <label>1</label>
    </ligand>
</feature>
<dbReference type="CDD" id="cd16962">
    <property type="entry name" value="RuvC"/>
    <property type="match status" value="1"/>
</dbReference>
<dbReference type="PRINTS" id="PR00696">
    <property type="entry name" value="RSOLVASERUVC"/>
</dbReference>
<proteinExistence type="inferred from homology"/>
<evidence type="ECO:0000256" key="14">
    <source>
        <dbReference type="NCBIfam" id="TIGR00228"/>
    </source>
</evidence>
<dbReference type="InterPro" id="IPR012337">
    <property type="entry name" value="RNaseH-like_sf"/>
</dbReference>
<accession>A0A0C1QKX9</accession>
<comment type="caution">
    <text evidence="15">The sequence shown here is derived from an EMBL/GenBank/DDBJ whole genome shotgun (WGS) entry which is preliminary data.</text>
</comment>
<dbReference type="SUPFAM" id="SSF53098">
    <property type="entry name" value="Ribonuclease H-like"/>
    <property type="match status" value="1"/>
</dbReference>
<dbReference type="PANTHER" id="PTHR30194:SF3">
    <property type="entry name" value="CROSSOVER JUNCTION ENDODEOXYRIBONUCLEASE RUVC"/>
    <property type="match status" value="1"/>
</dbReference>
<dbReference type="GO" id="GO:0048476">
    <property type="term" value="C:Holliday junction resolvase complex"/>
    <property type="evidence" value="ECO:0007669"/>
    <property type="project" value="UniProtKB-UniRule"/>
</dbReference>
<dbReference type="InterPro" id="IPR020563">
    <property type="entry name" value="X-over_junc_endoDNase_Mg_BS"/>
</dbReference>
<comment type="similarity">
    <text evidence="1 13">Belongs to the RuvC family.</text>
</comment>
<evidence type="ECO:0000256" key="5">
    <source>
        <dbReference type="ARBA" id="ARBA00022759"/>
    </source>
</evidence>
<keyword evidence="5 13" id="KW-0255">Endonuclease</keyword>
<comment type="cofactor">
    <cofactor evidence="13">
        <name>Mg(2+)</name>
        <dbReference type="ChEBI" id="CHEBI:18420"/>
    </cofactor>
    <text evidence="13">Binds 2 Mg(2+) ion per subunit.</text>
</comment>
<dbReference type="GO" id="GO:0000287">
    <property type="term" value="F:magnesium ion binding"/>
    <property type="evidence" value="ECO:0007669"/>
    <property type="project" value="UniProtKB-UniRule"/>
</dbReference>
<name>A0A0C1QKX9_9RICK</name>
<dbReference type="InterPro" id="IPR002176">
    <property type="entry name" value="X-over_junc_endoDNase_RuvC"/>
</dbReference>
<dbReference type="AlphaFoldDB" id="A0A0C1QKX9"/>
<keyword evidence="8 13" id="KW-0460">Magnesium</keyword>
<evidence type="ECO:0000313" key="15">
    <source>
        <dbReference type="EMBL" id="KIE06154.1"/>
    </source>
</evidence>
<evidence type="ECO:0000256" key="11">
    <source>
        <dbReference type="ARBA" id="ARBA00023204"/>
    </source>
</evidence>
<sequence length="161" mass="17200">MKTKIIGLDPGLNCTGWGIIEIWGSNLGYIASGVIKTKSTNYLSSRLASIFVTLNDILEEFAPNAAAIEETYVNSNFGSSLKLAHARAAAMLSLETKGLPPASYQAKQVKKAVVGYGGADKLQMIRMINLLLPTAKLQKADAADAIAIAICHSSYHNFKAL</sequence>
<feature type="active site" evidence="13">
    <location>
        <position position="9"/>
    </location>
</feature>
<dbReference type="STRING" id="86105.NF27_BK00750"/>
<dbReference type="OrthoDB" id="9805499at2"/>
<dbReference type="PATRIC" id="fig|86105.3.peg.152"/>
<keyword evidence="10 13" id="KW-0233">DNA recombination</keyword>
<dbReference type="RefSeq" id="WP_039454738.1">
    <property type="nucleotide sequence ID" value="NZ_JSWE01000036.1"/>
</dbReference>
<evidence type="ECO:0000256" key="7">
    <source>
        <dbReference type="ARBA" id="ARBA00022801"/>
    </source>
</evidence>
<keyword evidence="4 13" id="KW-0479">Metal-binding</keyword>
<evidence type="ECO:0000256" key="3">
    <source>
        <dbReference type="ARBA" id="ARBA00022722"/>
    </source>
</evidence>
<dbReference type="GO" id="GO:0005737">
    <property type="term" value="C:cytoplasm"/>
    <property type="evidence" value="ECO:0007669"/>
    <property type="project" value="UniProtKB-SubCell"/>
</dbReference>
<keyword evidence="2 13" id="KW-0963">Cytoplasm</keyword>
<protein>
    <recommendedName>
        <fullName evidence="13 14">Crossover junction endodeoxyribonuclease RuvC</fullName>
        <ecNumber evidence="13 14">3.1.21.10</ecNumber>
    </recommendedName>
    <alternativeName>
        <fullName evidence="13">Holliday junction nuclease RuvC</fullName>
    </alternativeName>
    <alternativeName>
        <fullName evidence="13">Holliday junction resolvase RuvC</fullName>
    </alternativeName>
</protein>
<evidence type="ECO:0000256" key="2">
    <source>
        <dbReference type="ARBA" id="ARBA00022490"/>
    </source>
</evidence>